<name>A0A4R8DMT0_9BACT</name>
<feature type="region of interest" description="Disordered" evidence="10">
    <location>
        <begin position="154"/>
        <end position="182"/>
    </location>
</feature>
<dbReference type="GO" id="GO:0031992">
    <property type="term" value="F:energy transducer activity"/>
    <property type="evidence" value="ECO:0007669"/>
    <property type="project" value="TreeGrafter"/>
</dbReference>
<evidence type="ECO:0000256" key="2">
    <source>
        <dbReference type="ARBA" id="ARBA00006555"/>
    </source>
</evidence>
<feature type="transmembrane region" description="Helical" evidence="11">
    <location>
        <begin position="54"/>
        <end position="71"/>
    </location>
</feature>
<protein>
    <submittedName>
        <fullName evidence="13">Outer membrane transport energization protein TonB</fullName>
    </submittedName>
</protein>
<proteinExistence type="inferred from homology"/>
<evidence type="ECO:0000313" key="14">
    <source>
        <dbReference type="Proteomes" id="UP000294498"/>
    </source>
</evidence>
<dbReference type="InterPro" id="IPR051045">
    <property type="entry name" value="TonB-dependent_transducer"/>
</dbReference>
<accession>A0A4R8DMT0</accession>
<evidence type="ECO:0000256" key="5">
    <source>
        <dbReference type="ARBA" id="ARBA00022519"/>
    </source>
</evidence>
<dbReference type="PANTHER" id="PTHR33446:SF2">
    <property type="entry name" value="PROTEIN TONB"/>
    <property type="match status" value="1"/>
</dbReference>
<dbReference type="EMBL" id="SODV01000001">
    <property type="protein sequence ID" value="TDW99301.1"/>
    <property type="molecule type" value="Genomic_DNA"/>
</dbReference>
<evidence type="ECO:0000256" key="7">
    <source>
        <dbReference type="ARBA" id="ARBA00022927"/>
    </source>
</evidence>
<evidence type="ECO:0000256" key="4">
    <source>
        <dbReference type="ARBA" id="ARBA00022475"/>
    </source>
</evidence>
<comment type="subcellular location">
    <subcellularLocation>
        <location evidence="1">Cell inner membrane</location>
        <topology evidence="1">Single-pass membrane protein</topology>
        <orientation evidence="1">Periplasmic side</orientation>
    </subcellularLocation>
</comment>
<gene>
    <name evidence="13" type="ORF">EDB95_0310</name>
</gene>
<keyword evidence="14" id="KW-1185">Reference proteome</keyword>
<dbReference type="SUPFAM" id="SSF74653">
    <property type="entry name" value="TolA/TonB C-terminal domain"/>
    <property type="match status" value="1"/>
</dbReference>
<keyword evidence="6 11" id="KW-0812">Transmembrane</keyword>
<evidence type="ECO:0000256" key="11">
    <source>
        <dbReference type="SAM" id="Phobius"/>
    </source>
</evidence>
<evidence type="ECO:0000256" key="3">
    <source>
        <dbReference type="ARBA" id="ARBA00022448"/>
    </source>
</evidence>
<sequence length="289" mass="31843">MENRGGVYLYKNHIMMLNQNTLHGDVLDILFANRNKQYGAYLLRRTYPDRLKRSIGLMLGAVVLLSAGFLWKQRGHKIELPLERRPIVEITIQPPPADPKPIEKPIVQRVHRTVAPPQAAPPVVTTPFTPLKLVDKVDPTKALPDMPTLDNKQIGPVAAPGPATGVVQPGGGTAATGGGNKGDEGVYDLKVIEKMPEFPGGEEALRRFFMRYLQTPDDMEEGAQVRVVIRFVVGKDGSLSAYAVEKSGGEVFDAEVIRVLKKMPKWTPGIQNGHPVSVYFNLPVTFMHP</sequence>
<dbReference type="Pfam" id="PF03544">
    <property type="entry name" value="TonB_C"/>
    <property type="match status" value="1"/>
</dbReference>
<feature type="compositionally biased region" description="Low complexity" evidence="10">
    <location>
        <begin position="155"/>
        <end position="167"/>
    </location>
</feature>
<dbReference type="GO" id="GO:0055085">
    <property type="term" value="P:transmembrane transport"/>
    <property type="evidence" value="ECO:0007669"/>
    <property type="project" value="InterPro"/>
</dbReference>
<dbReference type="NCBIfam" id="TIGR01352">
    <property type="entry name" value="tonB_Cterm"/>
    <property type="match status" value="1"/>
</dbReference>
<dbReference type="Proteomes" id="UP000294498">
    <property type="component" value="Unassembled WGS sequence"/>
</dbReference>
<comment type="caution">
    <text evidence="13">The sequence shown here is derived from an EMBL/GenBank/DDBJ whole genome shotgun (WGS) entry which is preliminary data.</text>
</comment>
<keyword evidence="5" id="KW-0997">Cell inner membrane</keyword>
<dbReference type="InterPro" id="IPR037682">
    <property type="entry name" value="TonB_C"/>
</dbReference>
<reference evidence="13 14" key="1">
    <citation type="submission" date="2019-03" db="EMBL/GenBank/DDBJ databases">
        <title>Genomic Encyclopedia of Type Strains, Phase IV (KMG-IV): sequencing the most valuable type-strain genomes for metagenomic binning, comparative biology and taxonomic classification.</title>
        <authorList>
            <person name="Goeker M."/>
        </authorList>
    </citation>
    <scope>NUCLEOTIDE SEQUENCE [LARGE SCALE GENOMIC DNA]</scope>
    <source>
        <strain evidence="13 14">DSM 100059</strain>
    </source>
</reference>
<keyword evidence="9 11" id="KW-0472">Membrane</keyword>
<dbReference type="GO" id="GO:0015031">
    <property type="term" value="P:protein transport"/>
    <property type="evidence" value="ECO:0007669"/>
    <property type="project" value="UniProtKB-KW"/>
</dbReference>
<evidence type="ECO:0000256" key="10">
    <source>
        <dbReference type="SAM" id="MobiDB-lite"/>
    </source>
</evidence>
<evidence type="ECO:0000259" key="12">
    <source>
        <dbReference type="Pfam" id="PF03544"/>
    </source>
</evidence>
<feature type="compositionally biased region" description="Gly residues" evidence="10">
    <location>
        <begin position="168"/>
        <end position="180"/>
    </location>
</feature>
<dbReference type="Gene3D" id="3.30.1150.10">
    <property type="match status" value="1"/>
</dbReference>
<organism evidence="13 14">
    <name type="scientific">Dinghuibacter silviterrae</name>
    <dbReference type="NCBI Taxonomy" id="1539049"/>
    <lineage>
        <taxon>Bacteria</taxon>
        <taxon>Pseudomonadati</taxon>
        <taxon>Bacteroidota</taxon>
        <taxon>Chitinophagia</taxon>
        <taxon>Chitinophagales</taxon>
        <taxon>Chitinophagaceae</taxon>
        <taxon>Dinghuibacter</taxon>
    </lineage>
</organism>
<keyword evidence="7" id="KW-0653">Protein transport</keyword>
<dbReference type="GO" id="GO:0098797">
    <property type="term" value="C:plasma membrane protein complex"/>
    <property type="evidence" value="ECO:0007669"/>
    <property type="project" value="TreeGrafter"/>
</dbReference>
<dbReference type="PANTHER" id="PTHR33446">
    <property type="entry name" value="PROTEIN TONB-RELATED"/>
    <property type="match status" value="1"/>
</dbReference>
<evidence type="ECO:0000256" key="9">
    <source>
        <dbReference type="ARBA" id="ARBA00023136"/>
    </source>
</evidence>
<keyword evidence="4" id="KW-1003">Cell membrane</keyword>
<evidence type="ECO:0000313" key="13">
    <source>
        <dbReference type="EMBL" id="TDW99301.1"/>
    </source>
</evidence>
<comment type="similarity">
    <text evidence="2">Belongs to the TonB family.</text>
</comment>
<evidence type="ECO:0000256" key="1">
    <source>
        <dbReference type="ARBA" id="ARBA00004383"/>
    </source>
</evidence>
<dbReference type="InterPro" id="IPR006260">
    <property type="entry name" value="TonB/TolA_C"/>
</dbReference>
<evidence type="ECO:0000256" key="8">
    <source>
        <dbReference type="ARBA" id="ARBA00022989"/>
    </source>
</evidence>
<dbReference type="AlphaFoldDB" id="A0A4R8DMT0"/>
<evidence type="ECO:0000256" key="6">
    <source>
        <dbReference type="ARBA" id="ARBA00022692"/>
    </source>
</evidence>
<keyword evidence="3" id="KW-0813">Transport</keyword>
<feature type="domain" description="TonB C-terminal" evidence="12">
    <location>
        <begin position="219"/>
        <end position="286"/>
    </location>
</feature>
<keyword evidence="8 11" id="KW-1133">Transmembrane helix</keyword>